<organism evidence="1 2">
    <name type="scientific">Senna tora</name>
    <dbReference type="NCBI Taxonomy" id="362788"/>
    <lineage>
        <taxon>Eukaryota</taxon>
        <taxon>Viridiplantae</taxon>
        <taxon>Streptophyta</taxon>
        <taxon>Embryophyta</taxon>
        <taxon>Tracheophyta</taxon>
        <taxon>Spermatophyta</taxon>
        <taxon>Magnoliopsida</taxon>
        <taxon>eudicotyledons</taxon>
        <taxon>Gunneridae</taxon>
        <taxon>Pentapetalae</taxon>
        <taxon>rosids</taxon>
        <taxon>fabids</taxon>
        <taxon>Fabales</taxon>
        <taxon>Fabaceae</taxon>
        <taxon>Caesalpinioideae</taxon>
        <taxon>Cassia clade</taxon>
        <taxon>Senna</taxon>
    </lineage>
</organism>
<proteinExistence type="predicted"/>
<gene>
    <name evidence="1" type="ORF">G2W53_013132</name>
</gene>
<reference evidence="1" key="1">
    <citation type="submission" date="2020-09" db="EMBL/GenBank/DDBJ databases">
        <title>Genome-Enabled Discovery of Anthraquinone Biosynthesis in Senna tora.</title>
        <authorList>
            <person name="Kang S.-H."/>
            <person name="Pandey R.P."/>
            <person name="Lee C.-M."/>
            <person name="Sim J.-S."/>
            <person name="Jeong J.-T."/>
            <person name="Choi B.-S."/>
            <person name="Jung M."/>
            <person name="Ginzburg D."/>
            <person name="Zhao K."/>
            <person name="Won S.Y."/>
            <person name="Oh T.-J."/>
            <person name="Yu Y."/>
            <person name="Kim N.-H."/>
            <person name="Lee O.R."/>
            <person name="Lee T.-H."/>
            <person name="Bashyal P."/>
            <person name="Kim T.-S."/>
            <person name="Lee W.-H."/>
            <person name="Kawkins C."/>
            <person name="Kim C.-K."/>
            <person name="Kim J.S."/>
            <person name="Ahn B.O."/>
            <person name="Rhee S.Y."/>
            <person name="Sohng J.K."/>
        </authorList>
    </citation>
    <scope>NUCLEOTIDE SEQUENCE</scope>
    <source>
        <tissue evidence="1">Leaf</tissue>
    </source>
</reference>
<accession>A0A834TZA0</accession>
<name>A0A834TZA0_9FABA</name>
<keyword evidence="2" id="KW-1185">Reference proteome</keyword>
<protein>
    <submittedName>
        <fullName evidence="1">Uncharacterized protein</fullName>
    </submittedName>
</protein>
<evidence type="ECO:0000313" key="1">
    <source>
        <dbReference type="EMBL" id="KAF7830799.1"/>
    </source>
</evidence>
<dbReference type="EMBL" id="JAAIUW010000005">
    <property type="protein sequence ID" value="KAF7830799.1"/>
    <property type="molecule type" value="Genomic_DNA"/>
</dbReference>
<dbReference type="Proteomes" id="UP000634136">
    <property type="component" value="Unassembled WGS sequence"/>
</dbReference>
<sequence>MVSGNWYGLRKGEGNNQLHDVPLKLLVNTSCNHLKGYTWPTIWDILMQPILRVNFALPSNITYL</sequence>
<comment type="caution">
    <text evidence="1">The sequence shown here is derived from an EMBL/GenBank/DDBJ whole genome shotgun (WGS) entry which is preliminary data.</text>
</comment>
<dbReference type="AlphaFoldDB" id="A0A834TZA0"/>
<evidence type="ECO:0000313" key="2">
    <source>
        <dbReference type="Proteomes" id="UP000634136"/>
    </source>
</evidence>